<reference evidence="11" key="1">
    <citation type="submission" date="2020-05" db="EMBL/GenBank/DDBJ databases">
        <authorList>
            <person name="Chiriac C."/>
            <person name="Salcher M."/>
            <person name="Ghai R."/>
            <person name="Kavagutti S V."/>
        </authorList>
    </citation>
    <scope>NUCLEOTIDE SEQUENCE</scope>
</reference>
<dbReference type="UniPathway" id="UPA00031">
    <property type="reaction ID" value="UER00010"/>
</dbReference>
<keyword evidence="7" id="KW-0456">Lyase</keyword>
<evidence type="ECO:0000256" key="3">
    <source>
        <dbReference type="ARBA" id="ARBA00022605"/>
    </source>
</evidence>
<evidence type="ECO:0000259" key="10">
    <source>
        <dbReference type="Pfam" id="PF00117"/>
    </source>
</evidence>
<keyword evidence="4" id="KW-0378">Hydrolase</keyword>
<keyword evidence="6" id="KW-0368">Histidine biosynthesis</keyword>
<evidence type="ECO:0000256" key="5">
    <source>
        <dbReference type="ARBA" id="ARBA00022962"/>
    </source>
</evidence>
<comment type="catalytic activity">
    <reaction evidence="9">
        <text>L-glutamine + H2O = L-glutamate + NH4(+)</text>
        <dbReference type="Rhea" id="RHEA:15889"/>
        <dbReference type="ChEBI" id="CHEBI:15377"/>
        <dbReference type="ChEBI" id="CHEBI:28938"/>
        <dbReference type="ChEBI" id="CHEBI:29985"/>
        <dbReference type="ChEBI" id="CHEBI:58359"/>
        <dbReference type="EC" id="3.5.1.2"/>
    </reaction>
</comment>
<accession>A0A6J6E4D9</accession>
<evidence type="ECO:0000256" key="7">
    <source>
        <dbReference type="ARBA" id="ARBA00023239"/>
    </source>
</evidence>
<gene>
    <name evidence="11" type="ORF">UFOPK1689_00644</name>
</gene>
<dbReference type="GO" id="GO:0004359">
    <property type="term" value="F:glutaminase activity"/>
    <property type="evidence" value="ECO:0007669"/>
    <property type="project" value="UniProtKB-EC"/>
</dbReference>
<dbReference type="PANTHER" id="PTHR42701:SF1">
    <property type="entry name" value="IMIDAZOLE GLYCEROL PHOSPHATE SYNTHASE SUBUNIT HISH"/>
    <property type="match status" value="1"/>
</dbReference>
<dbReference type="GO" id="GO:0016829">
    <property type="term" value="F:lyase activity"/>
    <property type="evidence" value="ECO:0007669"/>
    <property type="project" value="UniProtKB-KW"/>
</dbReference>
<comment type="subunit">
    <text evidence="2">Heterodimer of HisH and HisF.</text>
</comment>
<dbReference type="PROSITE" id="PS51273">
    <property type="entry name" value="GATASE_TYPE_1"/>
    <property type="match status" value="1"/>
</dbReference>
<dbReference type="Gene3D" id="3.40.50.880">
    <property type="match status" value="1"/>
</dbReference>
<keyword evidence="3" id="KW-0028">Amino-acid biosynthesis</keyword>
<proteinExistence type="predicted"/>
<evidence type="ECO:0000256" key="4">
    <source>
        <dbReference type="ARBA" id="ARBA00022801"/>
    </source>
</evidence>
<dbReference type="InterPro" id="IPR010139">
    <property type="entry name" value="Imidazole-glycPsynth_HisH"/>
</dbReference>
<dbReference type="GO" id="GO:0000105">
    <property type="term" value="P:L-histidine biosynthetic process"/>
    <property type="evidence" value="ECO:0007669"/>
    <property type="project" value="UniProtKB-UniPathway"/>
</dbReference>
<organism evidence="11">
    <name type="scientific">freshwater metagenome</name>
    <dbReference type="NCBI Taxonomy" id="449393"/>
    <lineage>
        <taxon>unclassified sequences</taxon>
        <taxon>metagenomes</taxon>
        <taxon>ecological metagenomes</taxon>
    </lineage>
</organism>
<name>A0A6J6E4D9_9ZZZZ</name>
<evidence type="ECO:0000256" key="9">
    <source>
        <dbReference type="ARBA" id="ARBA00049534"/>
    </source>
</evidence>
<evidence type="ECO:0000256" key="8">
    <source>
        <dbReference type="ARBA" id="ARBA00047838"/>
    </source>
</evidence>
<protein>
    <submittedName>
        <fullName evidence="11">Unannotated protein</fullName>
    </submittedName>
</protein>
<dbReference type="AlphaFoldDB" id="A0A6J6E4D9"/>
<evidence type="ECO:0000256" key="6">
    <source>
        <dbReference type="ARBA" id="ARBA00023102"/>
    </source>
</evidence>
<dbReference type="InterPro" id="IPR017926">
    <property type="entry name" value="GATASE"/>
</dbReference>
<dbReference type="InterPro" id="IPR029062">
    <property type="entry name" value="Class_I_gatase-like"/>
</dbReference>
<dbReference type="NCBIfam" id="TIGR01855">
    <property type="entry name" value="IMP_synth_hisH"/>
    <property type="match status" value="1"/>
</dbReference>
<keyword evidence="5" id="KW-0315">Glutamine amidotransferase</keyword>
<evidence type="ECO:0000256" key="2">
    <source>
        <dbReference type="ARBA" id="ARBA00011152"/>
    </source>
</evidence>
<comment type="catalytic activity">
    <reaction evidence="8">
        <text>5-[(5-phospho-1-deoxy-D-ribulos-1-ylimino)methylamino]-1-(5-phospho-beta-D-ribosyl)imidazole-4-carboxamide + L-glutamine = D-erythro-1-(imidazol-4-yl)glycerol 3-phosphate + 5-amino-1-(5-phospho-beta-D-ribosyl)imidazole-4-carboxamide + L-glutamate + H(+)</text>
        <dbReference type="Rhea" id="RHEA:24793"/>
        <dbReference type="ChEBI" id="CHEBI:15378"/>
        <dbReference type="ChEBI" id="CHEBI:29985"/>
        <dbReference type="ChEBI" id="CHEBI:58278"/>
        <dbReference type="ChEBI" id="CHEBI:58359"/>
        <dbReference type="ChEBI" id="CHEBI:58475"/>
        <dbReference type="ChEBI" id="CHEBI:58525"/>
        <dbReference type="EC" id="4.3.2.10"/>
    </reaction>
</comment>
<dbReference type="PANTHER" id="PTHR42701">
    <property type="entry name" value="IMIDAZOLE GLYCEROL PHOSPHATE SYNTHASE SUBUNIT HISH"/>
    <property type="match status" value="1"/>
</dbReference>
<dbReference type="GO" id="GO:0000107">
    <property type="term" value="F:imidazoleglycerol-phosphate synthase activity"/>
    <property type="evidence" value="ECO:0007669"/>
    <property type="project" value="TreeGrafter"/>
</dbReference>
<feature type="domain" description="Glutamine amidotransferase" evidence="10">
    <location>
        <begin position="7"/>
        <end position="197"/>
    </location>
</feature>
<dbReference type="SUPFAM" id="SSF52317">
    <property type="entry name" value="Class I glutamine amidotransferase-like"/>
    <property type="match status" value="1"/>
</dbReference>
<evidence type="ECO:0000256" key="1">
    <source>
        <dbReference type="ARBA" id="ARBA00005091"/>
    </source>
</evidence>
<dbReference type="PIRSF" id="PIRSF000495">
    <property type="entry name" value="Amidotransf_hisH"/>
    <property type="match status" value="1"/>
</dbReference>
<sequence>MVKLIEIIDLEVCNVVSISNMFENLGFETRIVKSPGDLANGKKLILPGVGTFEPASRKLFELGWGDYLRSNKEDFELMGICIGMHLLGHGSDEGSGMGLGFIDATAKLIETKSASVPHVGWEELEIVKSNRTLDSSVFNKFYFSHSYYMSCDDKTDIDAVFHYGGDKFPAVISKGNIIGVQFHPEKSHRYGARLLESFASFNV</sequence>
<dbReference type="Pfam" id="PF00117">
    <property type="entry name" value="GATase"/>
    <property type="match status" value="1"/>
</dbReference>
<evidence type="ECO:0000313" key="11">
    <source>
        <dbReference type="EMBL" id="CAB4570676.1"/>
    </source>
</evidence>
<comment type="pathway">
    <text evidence="1">Amino-acid biosynthesis; L-histidine biosynthesis; L-histidine from 5-phospho-alpha-D-ribose 1-diphosphate: step 5/9.</text>
</comment>
<dbReference type="EMBL" id="CAEZTN010000015">
    <property type="protein sequence ID" value="CAB4570676.1"/>
    <property type="molecule type" value="Genomic_DNA"/>
</dbReference>